<dbReference type="SUPFAM" id="SSF111369">
    <property type="entry name" value="HlyD-like secretion proteins"/>
    <property type="match status" value="2"/>
</dbReference>
<dbReference type="InterPro" id="IPR050739">
    <property type="entry name" value="MFP"/>
</dbReference>
<name>A0ABU5IFN4_9BURK</name>
<sequence length="458" mass="47667">MSDQKEQRLAKRKKGLTAIAAVVAVAGLAYGGYHLMVASRYENTDNAYVQADVVQITPQLAGTVQQVLVQDTDFVRAGQPLVKLDAADARVALEQAQAQLAQTVREVRTLYANNSAAQAQVALRQADAERARAELARVQDDVRRREPLLASGAVGREEFNHALAQRTAAQAAVAAAESAVQAAREQLASSQALTDNTPVQEHPNVTRAAARVREAHLALQRTELSAPVDGYVARRSVQLGQRVQAGAPLMSVVTLGQSWVDANFKEVQLRKLRIGQSATLEADVYGSKVEYHGRVVGLGAGTGAAFALIPAQNATGNWIKVVQRVPVRIALDPKELQEHPLRVGLSMDVTVDVRDQSGKVLADTPRGAAPAAAGGAASAPEGAASGAVDAAGHGGGASGMTPQEREAEADVQRIIAANLGQAAAARPAAAVNRSGPAQGATQAAARVASAPARTAVAQ</sequence>
<dbReference type="Gene3D" id="1.10.287.470">
    <property type="entry name" value="Helix hairpin bin"/>
    <property type="match status" value="2"/>
</dbReference>
<evidence type="ECO:0000256" key="1">
    <source>
        <dbReference type="ARBA" id="ARBA00004196"/>
    </source>
</evidence>
<dbReference type="EMBL" id="JAXOJX010000023">
    <property type="protein sequence ID" value="MDZ5457909.1"/>
    <property type="molecule type" value="Genomic_DNA"/>
</dbReference>
<feature type="region of interest" description="Disordered" evidence="3">
    <location>
        <begin position="425"/>
        <end position="458"/>
    </location>
</feature>
<dbReference type="Gene3D" id="2.40.50.100">
    <property type="match status" value="1"/>
</dbReference>
<proteinExistence type="predicted"/>
<dbReference type="Gene3D" id="2.40.30.170">
    <property type="match status" value="1"/>
</dbReference>
<reference evidence="5 6" key="1">
    <citation type="submission" date="2023-11" db="EMBL/GenBank/DDBJ databases">
        <title>Draft genome of Azohydromonas lata strain H1 (DSM1123), a polyhydroxyalkanoate producer.</title>
        <authorList>
            <person name="Traversa D."/>
            <person name="D'Addabbo P."/>
            <person name="Pazzani C."/>
            <person name="Manzari C."/>
            <person name="Chiara M."/>
            <person name="Scrascia M."/>
        </authorList>
    </citation>
    <scope>NUCLEOTIDE SEQUENCE [LARGE SCALE GENOMIC DNA]</scope>
    <source>
        <strain evidence="5 6">H1</strain>
    </source>
</reference>
<protein>
    <submittedName>
        <fullName evidence="5">HlyD family efflux transporter periplasmic adaptor subunit</fullName>
    </submittedName>
</protein>
<keyword evidence="2" id="KW-0175">Coiled coil</keyword>
<dbReference type="Proteomes" id="UP001293718">
    <property type="component" value="Unassembled WGS sequence"/>
</dbReference>
<evidence type="ECO:0000259" key="4">
    <source>
        <dbReference type="Pfam" id="PF25885"/>
    </source>
</evidence>
<dbReference type="PANTHER" id="PTHR30386:SF19">
    <property type="entry name" value="MULTIDRUG EXPORT PROTEIN EMRA-RELATED"/>
    <property type="match status" value="1"/>
</dbReference>
<gene>
    <name evidence="5" type="ORF">SM757_15125</name>
</gene>
<evidence type="ECO:0000256" key="2">
    <source>
        <dbReference type="SAM" id="Coils"/>
    </source>
</evidence>
<feature type="domain" description="Multidrug export protein EmrA/FarA alpha-helical hairpin" evidence="4">
    <location>
        <begin position="88"/>
        <end position="222"/>
    </location>
</feature>
<feature type="coiled-coil region" evidence="2">
    <location>
        <begin position="86"/>
        <end position="136"/>
    </location>
</feature>
<organism evidence="5 6">
    <name type="scientific">Azohydromonas lata</name>
    <dbReference type="NCBI Taxonomy" id="45677"/>
    <lineage>
        <taxon>Bacteria</taxon>
        <taxon>Pseudomonadati</taxon>
        <taxon>Pseudomonadota</taxon>
        <taxon>Betaproteobacteria</taxon>
        <taxon>Burkholderiales</taxon>
        <taxon>Sphaerotilaceae</taxon>
        <taxon>Azohydromonas</taxon>
    </lineage>
</organism>
<feature type="compositionally biased region" description="Low complexity" evidence="3">
    <location>
        <begin position="367"/>
        <end position="391"/>
    </location>
</feature>
<dbReference type="Pfam" id="PF25885">
    <property type="entry name" value="HH_EMRA"/>
    <property type="match status" value="1"/>
</dbReference>
<feature type="region of interest" description="Disordered" evidence="3">
    <location>
        <begin position="361"/>
        <end position="406"/>
    </location>
</feature>
<evidence type="ECO:0000313" key="5">
    <source>
        <dbReference type="EMBL" id="MDZ5457909.1"/>
    </source>
</evidence>
<dbReference type="RefSeq" id="WP_322466092.1">
    <property type="nucleotide sequence ID" value="NZ_JAXOJX010000023.1"/>
</dbReference>
<evidence type="ECO:0000313" key="6">
    <source>
        <dbReference type="Proteomes" id="UP001293718"/>
    </source>
</evidence>
<evidence type="ECO:0000256" key="3">
    <source>
        <dbReference type="SAM" id="MobiDB-lite"/>
    </source>
</evidence>
<feature type="coiled-coil region" evidence="2">
    <location>
        <begin position="166"/>
        <end position="193"/>
    </location>
</feature>
<comment type="caution">
    <text evidence="5">The sequence shown here is derived from an EMBL/GenBank/DDBJ whole genome shotgun (WGS) entry which is preliminary data.</text>
</comment>
<keyword evidence="6" id="KW-1185">Reference proteome</keyword>
<dbReference type="InterPro" id="IPR058633">
    <property type="entry name" value="EmrA/FarA_HH"/>
</dbReference>
<accession>A0ABU5IFN4</accession>
<dbReference type="PANTHER" id="PTHR30386">
    <property type="entry name" value="MEMBRANE FUSION SUBUNIT OF EMRAB-TOLC MULTIDRUG EFFLUX PUMP"/>
    <property type="match status" value="1"/>
</dbReference>
<comment type="subcellular location">
    <subcellularLocation>
        <location evidence="1">Cell envelope</location>
    </subcellularLocation>
</comment>